<dbReference type="InterPro" id="IPR041657">
    <property type="entry name" value="HTH_17"/>
</dbReference>
<comment type="caution">
    <text evidence="2">The sequence shown here is derived from an EMBL/GenBank/DDBJ whole genome shotgun (WGS) entry which is preliminary data.</text>
</comment>
<evidence type="ECO:0000313" key="2">
    <source>
        <dbReference type="EMBL" id="NEB88906.1"/>
    </source>
</evidence>
<organism evidence="2">
    <name type="scientific">Streptomyces anulatus</name>
    <name type="common">Streptomyces chrysomallus</name>
    <dbReference type="NCBI Taxonomy" id="1892"/>
    <lineage>
        <taxon>Bacteria</taxon>
        <taxon>Bacillati</taxon>
        <taxon>Actinomycetota</taxon>
        <taxon>Actinomycetes</taxon>
        <taxon>Kitasatosporales</taxon>
        <taxon>Streptomycetaceae</taxon>
        <taxon>Streptomyces</taxon>
    </lineage>
</organism>
<evidence type="ECO:0000259" key="1">
    <source>
        <dbReference type="Pfam" id="PF12728"/>
    </source>
</evidence>
<feature type="domain" description="Helix-turn-helix" evidence="1">
    <location>
        <begin position="1"/>
        <end position="49"/>
    </location>
</feature>
<reference evidence="2" key="1">
    <citation type="submission" date="2020-01" db="EMBL/GenBank/DDBJ databases">
        <title>Insect and environment-associated Actinomycetes.</title>
        <authorList>
            <person name="Currrie C."/>
            <person name="Chevrette M."/>
            <person name="Carlson C."/>
            <person name="Stubbendieck R."/>
            <person name="Wendt-Pienkowski E."/>
        </authorList>
    </citation>
    <scope>NUCLEOTIDE SEQUENCE</scope>
    <source>
        <strain evidence="2">SID505</strain>
    </source>
</reference>
<gene>
    <name evidence="2" type="ORF">G3I43_32790</name>
</gene>
<accession>A0A6G3T0V5</accession>
<protein>
    <submittedName>
        <fullName evidence="2">Helix-turn-helix domain-containing protein</fullName>
    </submittedName>
</protein>
<dbReference type="Pfam" id="PF12728">
    <property type="entry name" value="HTH_17"/>
    <property type="match status" value="1"/>
</dbReference>
<sequence>MSLADVASYLGKPKSWVYGNWRAQGIPFKKIGTALRCRPQDLDCWLDRKGS</sequence>
<dbReference type="EMBL" id="JAAGMK010000946">
    <property type="protein sequence ID" value="NEB88906.1"/>
    <property type="molecule type" value="Genomic_DNA"/>
</dbReference>
<proteinExistence type="predicted"/>
<dbReference type="AlphaFoldDB" id="A0A6G3T0V5"/>
<name>A0A6G3T0V5_STRAQ</name>